<dbReference type="SUPFAM" id="SSF103481">
    <property type="entry name" value="Multidrug resistance efflux transporter EmrE"/>
    <property type="match status" value="2"/>
</dbReference>
<keyword evidence="2" id="KW-1185">Reference proteome</keyword>
<dbReference type="InterPro" id="IPR037185">
    <property type="entry name" value="EmrE-like"/>
</dbReference>
<comment type="caution">
    <text evidence="1">The sequence shown here is derived from an EMBL/GenBank/DDBJ whole genome shotgun (WGS) entry which is preliminary data.</text>
</comment>
<dbReference type="STRING" id="195105.CN97_04960"/>
<dbReference type="InterPro" id="IPR000620">
    <property type="entry name" value="EamA_dom"/>
</dbReference>
<evidence type="ECO:0000313" key="2">
    <source>
        <dbReference type="Proteomes" id="UP000028826"/>
    </source>
</evidence>
<evidence type="ECO:0000313" key="1">
    <source>
        <dbReference type="EMBL" id="KFI31782.1"/>
    </source>
</evidence>
<dbReference type="Proteomes" id="UP000028826">
    <property type="component" value="Unassembled WGS sequence"/>
</dbReference>
<protein>
    <submittedName>
        <fullName evidence="1">Membrane protein</fullName>
    </submittedName>
</protein>
<dbReference type="Gene3D" id="1.10.3730.20">
    <property type="match status" value="1"/>
</dbReference>
<name>A0A086YBY2_9RHOB</name>
<reference evidence="1 2" key="1">
    <citation type="submission" date="2014-03" db="EMBL/GenBank/DDBJ databases">
        <title>Genome of Haematobacter massiliensis CCUG 47968.</title>
        <authorList>
            <person name="Wang D."/>
            <person name="Wang G."/>
        </authorList>
    </citation>
    <scope>NUCLEOTIDE SEQUENCE [LARGE SCALE GENOMIC DNA]</scope>
    <source>
        <strain evidence="1 2">CCUG 47968</strain>
    </source>
</reference>
<dbReference type="PANTHER" id="PTHR22911">
    <property type="entry name" value="ACYL-MALONYL CONDENSING ENZYME-RELATED"/>
    <property type="match status" value="1"/>
</dbReference>
<dbReference type="eggNOG" id="COG0697">
    <property type="taxonomic scope" value="Bacteria"/>
</dbReference>
<gene>
    <name evidence="1" type="ORF">CN97_04960</name>
</gene>
<dbReference type="AlphaFoldDB" id="A0A086YBY2"/>
<dbReference type="EMBL" id="JGYG01000001">
    <property type="protein sequence ID" value="KFI31782.1"/>
    <property type="molecule type" value="Genomic_DNA"/>
</dbReference>
<proteinExistence type="predicted"/>
<organism evidence="1 2">
    <name type="scientific">Haematobacter massiliensis</name>
    <dbReference type="NCBI Taxonomy" id="195105"/>
    <lineage>
        <taxon>Bacteria</taxon>
        <taxon>Pseudomonadati</taxon>
        <taxon>Pseudomonadota</taxon>
        <taxon>Alphaproteobacteria</taxon>
        <taxon>Rhodobacterales</taxon>
        <taxon>Paracoccaceae</taxon>
        <taxon>Haematobacter</taxon>
    </lineage>
</organism>
<accession>A0A086YBY2</accession>
<dbReference type="PANTHER" id="PTHR22911:SF103">
    <property type="entry name" value="BLR2811 PROTEIN"/>
    <property type="match status" value="1"/>
</dbReference>
<dbReference type="RefSeq" id="WP_035705709.1">
    <property type="nucleotide sequence ID" value="NZ_CAMIFG010000024.1"/>
</dbReference>
<sequence>MARGPLSATATGIAYILAAMLCFSVLDAMGKALRLAGHPVGQIVWARNAGQFLIVLLIFRSAIPHIARTRHLGLHSLRAVSQLGAAAFFFLSLGYIGLAEATAIMDLNPVLITLGAALIFGEKLGPRRIVGIVVALLGALIIIRPGSSMFTPAALLPLIGAVCYTSFALATRKVGRSENVWTAMFWSGAIATLLTSLLLPWQWVTPAAGSLLLFAGIGIAGTLAQLFMIRAFSLADAGVIAPFGYIGILFATVWGYVFFGELPDIWVGVGALVIVGAGLYVWHRETRVRQEQAAAE</sequence>
<dbReference type="Pfam" id="PF00892">
    <property type="entry name" value="EamA"/>
    <property type="match status" value="2"/>
</dbReference>
<dbReference type="OrthoDB" id="9812899at2"/>
<dbReference type="GO" id="GO:0016020">
    <property type="term" value="C:membrane"/>
    <property type="evidence" value="ECO:0007669"/>
    <property type="project" value="InterPro"/>
</dbReference>